<evidence type="ECO:0000313" key="2">
    <source>
        <dbReference type="Proteomes" id="UP000829384"/>
    </source>
</evidence>
<protein>
    <submittedName>
        <fullName evidence="1">Uncharacterized protein</fullName>
    </submittedName>
</protein>
<reference evidence="1 2" key="1">
    <citation type="submission" date="2020-08" db="EMBL/GenBank/DDBJ databases">
        <title>Whole genome sequence of Shewanella sp strain PS-2.</title>
        <authorList>
            <person name="Das S.K."/>
        </authorList>
    </citation>
    <scope>NUCLEOTIDE SEQUENCE [LARGE SCALE GENOMIC DNA]</scope>
    <source>
        <strain evidence="1 2">PS-2</strain>
    </source>
</reference>
<comment type="caution">
    <text evidence="1">The sequence shown here is derived from an EMBL/GenBank/DDBJ whole genome shotgun (WGS) entry which is preliminary data.</text>
</comment>
<gene>
    <name evidence="1" type="ORF">H9J30_11950</name>
</gene>
<accession>A0ABS9QWD8</accession>
<name>A0ABS9QWD8_9GAMM</name>
<keyword evidence="2" id="KW-1185">Reference proteome</keyword>
<organism evidence="1 2">
    <name type="scientific">Shewanella cutis</name>
    <dbReference type="NCBI Taxonomy" id="2766780"/>
    <lineage>
        <taxon>Bacteria</taxon>
        <taxon>Pseudomonadati</taxon>
        <taxon>Pseudomonadota</taxon>
        <taxon>Gammaproteobacteria</taxon>
        <taxon>Alteromonadales</taxon>
        <taxon>Shewanellaceae</taxon>
        <taxon>Shewanella</taxon>
    </lineage>
</organism>
<evidence type="ECO:0000313" key="1">
    <source>
        <dbReference type="EMBL" id="MCG9964624.1"/>
    </source>
</evidence>
<sequence>MSGLSVDAKAYGKFKLIVTHSDGRKEESSEFSNLLLNNAFSNTSATEFTYCGVGTGTTEPTVTDTALVNRIGPISSSANGSSSEIPTTWSGSVATVGRKMVYSFALGAVVGNISEIAIYNSNATLSTILVRTLVKDTNGNPTSITLTASDQLSVEYSFFVEIETRQPAQTLTIGGVNYQASVIVGYPESYASSSTKEASIIPTRYPYANTPTNGFFFKEVMTIPPTGTAARLDTGTGNRVNLTASSTTDRSVAGVIKETISCTIPTTTQLPNGASIGFCIIYTSANVANIAIAFDPPLPKNNTVGYTVSLSFSISRK</sequence>
<dbReference type="Proteomes" id="UP000829384">
    <property type="component" value="Unassembled WGS sequence"/>
</dbReference>
<proteinExistence type="predicted"/>
<dbReference type="RefSeq" id="WP_240131242.1">
    <property type="nucleotide sequence ID" value="NZ_JACSDI010000007.1"/>
</dbReference>
<dbReference type="EMBL" id="JACSDI010000007">
    <property type="protein sequence ID" value="MCG9964624.1"/>
    <property type="molecule type" value="Genomic_DNA"/>
</dbReference>